<reference evidence="2" key="2">
    <citation type="journal article" date="2022" name="Microbiol. Resour. Announc.">
        <title>Metagenome Sequencing to Explore Phylogenomics of Terrestrial Cyanobacteria.</title>
        <authorList>
            <person name="Ward R.D."/>
            <person name="Stajich J.E."/>
            <person name="Johansen J.R."/>
            <person name="Huntemann M."/>
            <person name="Clum A."/>
            <person name="Foster B."/>
            <person name="Foster B."/>
            <person name="Roux S."/>
            <person name="Palaniappan K."/>
            <person name="Varghese N."/>
            <person name="Mukherjee S."/>
            <person name="Reddy T.B.K."/>
            <person name="Daum C."/>
            <person name="Copeland A."/>
            <person name="Chen I.A."/>
            <person name="Ivanova N.N."/>
            <person name="Kyrpides N.C."/>
            <person name="Shapiro N."/>
            <person name="Eloe-Fadrosh E.A."/>
            <person name="Pietrasiak N."/>
        </authorList>
    </citation>
    <scope>NUCLEOTIDE SEQUENCE</scope>
    <source>
        <strain evidence="2">CPER-KK1</strain>
    </source>
</reference>
<evidence type="ECO:0000313" key="3">
    <source>
        <dbReference type="Proteomes" id="UP000753908"/>
    </source>
</evidence>
<protein>
    <submittedName>
        <fullName evidence="2">Glycosyltransferase family 2 protein</fullName>
    </submittedName>
</protein>
<dbReference type="AlphaFoldDB" id="A0A951PJX0"/>
<dbReference type="InterPro" id="IPR050834">
    <property type="entry name" value="Glycosyltransf_2"/>
</dbReference>
<accession>A0A951PJX0</accession>
<dbReference type="Proteomes" id="UP000753908">
    <property type="component" value="Unassembled WGS sequence"/>
</dbReference>
<organism evidence="2 3">
    <name type="scientific">Symplocastrum torsivum CPER-KK1</name>
    <dbReference type="NCBI Taxonomy" id="450513"/>
    <lineage>
        <taxon>Bacteria</taxon>
        <taxon>Bacillati</taxon>
        <taxon>Cyanobacteriota</taxon>
        <taxon>Cyanophyceae</taxon>
        <taxon>Oscillatoriophycideae</taxon>
        <taxon>Oscillatoriales</taxon>
        <taxon>Microcoleaceae</taxon>
        <taxon>Symplocastrum</taxon>
    </lineage>
</organism>
<feature type="domain" description="Glycosyltransferase 2-like" evidence="1">
    <location>
        <begin position="5"/>
        <end position="165"/>
    </location>
</feature>
<proteinExistence type="predicted"/>
<dbReference type="InterPro" id="IPR001173">
    <property type="entry name" value="Glyco_trans_2-like"/>
</dbReference>
<dbReference type="Gene3D" id="3.90.550.10">
    <property type="entry name" value="Spore Coat Polysaccharide Biosynthesis Protein SpsA, Chain A"/>
    <property type="match status" value="1"/>
</dbReference>
<dbReference type="PANTHER" id="PTHR43685:SF11">
    <property type="entry name" value="GLYCOSYLTRANSFERASE TAGX-RELATED"/>
    <property type="match status" value="1"/>
</dbReference>
<evidence type="ECO:0000313" key="2">
    <source>
        <dbReference type="EMBL" id="MBW4545073.1"/>
    </source>
</evidence>
<dbReference type="CDD" id="cd00761">
    <property type="entry name" value="Glyco_tranf_GTA_type"/>
    <property type="match status" value="1"/>
</dbReference>
<gene>
    <name evidence="2" type="ORF">KME25_11590</name>
</gene>
<dbReference type="InterPro" id="IPR029044">
    <property type="entry name" value="Nucleotide-diphossugar_trans"/>
</dbReference>
<dbReference type="SUPFAM" id="SSF53448">
    <property type="entry name" value="Nucleotide-diphospho-sugar transferases"/>
    <property type="match status" value="1"/>
</dbReference>
<comment type="caution">
    <text evidence="2">The sequence shown here is derived from an EMBL/GenBank/DDBJ whole genome shotgun (WGS) entry which is preliminary data.</text>
</comment>
<sequence length="306" mass="34621">MPVISVVIPAYNAERTILETIESVQKQTFSDFEIIVIDDGSTDRTCELAEGIADERIKVFSYPNGGMCVARNRGISHATGEFIALLDSDDLWTPDKLELQLAALQKHPAAGVAYSWTSDFLDGQEEISCAYDPVLFEGNVLPELLIRNFLNSGSNPLIHRKALESVGEFDPACTLCADWDFYLRLALHWPFVVVPKYQIRYRLSPYSSSAKVQAIEKDGLFTIEKVYSLVPPELQSLKGQTLGDFYQYCAQQYLRYGKNVSEVNQAAPRIWKAIHLHPLNLFSKHTQGLIRWFIKRWVLVQLGTNT</sequence>
<dbReference type="EMBL" id="JAHHIF010000012">
    <property type="protein sequence ID" value="MBW4545073.1"/>
    <property type="molecule type" value="Genomic_DNA"/>
</dbReference>
<reference evidence="2" key="1">
    <citation type="submission" date="2021-05" db="EMBL/GenBank/DDBJ databases">
        <authorList>
            <person name="Pietrasiak N."/>
            <person name="Ward R."/>
            <person name="Stajich J.E."/>
            <person name="Kurbessoian T."/>
        </authorList>
    </citation>
    <scope>NUCLEOTIDE SEQUENCE</scope>
    <source>
        <strain evidence="2">CPER-KK1</strain>
    </source>
</reference>
<dbReference type="Pfam" id="PF00535">
    <property type="entry name" value="Glycos_transf_2"/>
    <property type="match status" value="1"/>
</dbReference>
<name>A0A951PJX0_9CYAN</name>
<dbReference type="PANTHER" id="PTHR43685">
    <property type="entry name" value="GLYCOSYLTRANSFERASE"/>
    <property type="match status" value="1"/>
</dbReference>
<evidence type="ECO:0000259" key="1">
    <source>
        <dbReference type="Pfam" id="PF00535"/>
    </source>
</evidence>